<protein>
    <recommendedName>
        <fullName evidence="3">DUF1902 domain-containing protein</fullName>
    </recommendedName>
</protein>
<sequence>MTRKFIPLRYRVVVHPDGDEYWVGSPDFPELAGRARYADLAPEVMAADCLAYVIIERLHHRQDLPFPGVREQDGEMFVVPRHAAVFDVESD</sequence>
<dbReference type="Gene3D" id="3.30.160.250">
    <property type="match status" value="1"/>
</dbReference>
<keyword evidence="2" id="KW-1185">Reference proteome</keyword>
<proteinExistence type="predicted"/>
<evidence type="ECO:0000313" key="2">
    <source>
        <dbReference type="Proteomes" id="UP000584642"/>
    </source>
</evidence>
<dbReference type="Proteomes" id="UP000584642">
    <property type="component" value="Unassembled WGS sequence"/>
</dbReference>
<gene>
    <name evidence="1" type="ORF">HND93_26865</name>
</gene>
<evidence type="ECO:0008006" key="3">
    <source>
        <dbReference type="Google" id="ProtNLM"/>
    </source>
</evidence>
<dbReference type="EMBL" id="JABFDB010000026">
    <property type="protein sequence ID" value="NYZ23338.1"/>
    <property type="molecule type" value="Genomic_DNA"/>
</dbReference>
<comment type="caution">
    <text evidence="1">The sequence shown here is derived from an EMBL/GenBank/DDBJ whole genome shotgun (WGS) entry which is preliminary data.</text>
</comment>
<reference evidence="1 2" key="1">
    <citation type="submission" date="2020-05" db="EMBL/GenBank/DDBJ databases">
        <title>Azospirillum oleiclasticum sp. nov, a nitrogen-fixing and heavy crude oil-emulsifying bacterium isolated from the crude oil of Yumen Oilfield.</title>
        <authorList>
            <person name="Wu D."/>
            <person name="Cai M."/>
            <person name="Zhang X."/>
        </authorList>
    </citation>
    <scope>NUCLEOTIDE SEQUENCE [LARGE SCALE GENOMIC DNA]</scope>
    <source>
        <strain evidence="1 2">ROY-1-1-2</strain>
    </source>
</reference>
<organism evidence="1 2">
    <name type="scientific">Azospirillum oleiclasticum</name>
    <dbReference type="NCBI Taxonomy" id="2735135"/>
    <lineage>
        <taxon>Bacteria</taxon>
        <taxon>Pseudomonadati</taxon>
        <taxon>Pseudomonadota</taxon>
        <taxon>Alphaproteobacteria</taxon>
        <taxon>Rhodospirillales</taxon>
        <taxon>Azospirillaceae</taxon>
        <taxon>Azospirillum</taxon>
    </lineage>
</organism>
<evidence type="ECO:0000313" key="1">
    <source>
        <dbReference type="EMBL" id="NYZ23338.1"/>
    </source>
</evidence>
<accession>A0ABX2TGF6</accession>
<name>A0ABX2TGF6_9PROT</name>
<dbReference type="RefSeq" id="WP_180285116.1">
    <property type="nucleotide sequence ID" value="NZ_JABFDB010000026.1"/>
</dbReference>